<evidence type="ECO:0000313" key="3">
    <source>
        <dbReference type="Proteomes" id="UP000320176"/>
    </source>
</evidence>
<evidence type="ECO:0000259" key="1">
    <source>
        <dbReference type="Pfam" id="PF01243"/>
    </source>
</evidence>
<dbReference type="Pfam" id="PF01243">
    <property type="entry name" value="PNPOx_N"/>
    <property type="match status" value="1"/>
</dbReference>
<dbReference type="PANTHER" id="PTHR39336">
    <property type="entry name" value="PYRIDOXAMINE PHOSPHATE OXIDASE FAMILY PROTEIN (AFU_ORTHOLOGUE AFUA_6G11440)"/>
    <property type="match status" value="1"/>
</dbReference>
<organism evidence="2 3">
    <name type="scientific">Stieleria varia</name>
    <dbReference type="NCBI Taxonomy" id="2528005"/>
    <lineage>
        <taxon>Bacteria</taxon>
        <taxon>Pseudomonadati</taxon>
        <taxon>Planctomycetota</taxon>
        <taxon>Planctomycetia</taxon>
        <taxon>Pirellulales</taxon>
        <taxon>Pirellulaceae</taxon>
        <taxon>Stieleria</taxon>
    </lineage>
</organism>
<gene>
    <name evidence="2" type="ORF">Pla52n_63010</name>
</gene>
<comment type="caution">
    <text evidence="2">The sequence shown here is derived from an EMBL/GenBank/DDBJ whole genome shotgun (WGS) entry which is preliminary data.</text>
</comment>
<dbReference type="EMBL" id="SJPN01000011">
    <property type="protein sequence ID" value="TWT92427.1"/>
    <property type="molecule type" value="Genomic_DNA"/>
</dbReference>
<dbReference type="AlphaFoldDB" id="A0A5C5ZZE3"/>
<reference evidence="2 3" key="1">
    <citation type="submission" date="2019-02" db="EMBL/GenBank/DDBJ databases">
        <title>Deep-cultivation of Planctomycetes and their phenomic and genomic characterization uncovers novel biology.</title>
        <authorList>
            <person name="Wiegand S."/>
            <person name="Jogler M."/>
            <person name="Boedeker C."/>
            <person name="Pinto D."/>
            <person name="Vollmers J."/>
            <person name="Rivas-Marin E."/>
            <person name="Kohn T."/>
            <person name="Peeters S.H."/>
            <person name="Heuer A."/>
            <person name="Rast P."/>
            <person name="Oberbeckmann S."/>
            <person name="Bunk B."/>
            <person name="Jeske O."/>
            <person name="Meyerdierks A."/>
            <person name="Storesund J.E."/>
            <person name="Kallscheuer N."/>
            <person name="Luecker S."/>
            <person name="Lage O.M."/>
            <person name="Pohl T."/>
            <person name="Merkel B.J."/>
            <person name="Hornburger P."/>
            <person name="Mueller R.-W."/>
            <person name="Bruemmer F."/>
            <person name="Labrenz M."/>
            <person name="Spormann A.M."/>
            <person name="Op Den Camp H."/>
            <person name="Overmann J."/>
            <person name="Amann R."/>
            <person name="Jetten M.S.M."/>
            <person name="Mascher T."/>
            <person name="Medema M.H."/>
            <person name="Devos D.P."/>
            <person name="Kaster A.-K."/>
            <person name="Ovreas L."/>
            <person name="Rohde M."/>
            <person name="Galperin M.Y."/>
            <person name="Jogler C."/>
        </authorList>
    </citation>
    <scope>NUCLEOTIDE SEQUENCE [LARGE SCALE GENOMIC DNA]</scope>
    <source>
        <strain evidence="2 3">Pla52n</strain>
    </source>
</reference>
<dbReference type="SUPFAM" id="SSF50475">
    <property type="entry name" value="FMN-binding split barrel"/>
    <property type="match status" value="1"/>
</dbReference>
<proteinExistence type="predicted"/>
<dbReference type="PANTHER" id="PTHR39336:SF1">
    <property type="entry name" value="PYRIDOXAMINE PHOSPHATE OXIDASE FAMILY PROTEIN (AFU_ORTHOLOGUE AFUA_6G11440)"/>
    <property type="match status" value="1"/>
</dbReference>
<dbReference type="InterPro" id="IPR012349">
    <property type="entry name" value="Split_barrel_FMN-bd"/>
</dbReference>
<feature type="domain" description="Pyridoxamine 5'-phosphate oxidase N-terminal" evidence="1">
    <location>
        <begin position="8"/>
        <end position="127"/>
    </location>
</feature>
<dbReference type="OrthoDB" id="115989at2"/>
<name>A0A5C5ZZE3_9BACT</name>
<accession>A0A5C5ZZE3</accession>
<protein>
    <submittedName>
        <fullName evidence="2">Pyridoxamine 5'-phosphate oxidase</fullName>
    </submittedName>
</protein>
<evidence type="ECO:0000313" key="2">
    <source>
        <dbReference type="EMBL" id="TWT92427.1"/>
    </source>
</evidence>
<keyword evidence="3" id="KW-1185">Reference proteome</keyword>
<dbReference type="RefSeq" id="WP_146523213.1">
    <property type="nucleotide sequence ID" value="NZ_CP151726.1"/>
</dbReference>
<sequence length="188" mass="21037">MGKVYPSIDEKLRDFIEKQHVFFVATAPRSDSGLVNLSPKGLDSLRILDERTVVYADLVGSGIETAAHVQENGRIVLMFCAFAGPPKIVRLHGRGEVIPHVHADYPQLENHFPQLSGLRCFIRIDCHRISDSCGFGVPLFEYQGQRSQLTQWASQKSLQSLNDYIEQNNRESLDGLPGLSPDMTDGER</sequence>
<dbReference type="Gene3D" id="2.30.110.10">
    <property type="entry name" value="Electron Transport, Fmn-binding Protein, Chain A"/>
    <property type="match status" value="1"/>
</dbReference>
<dbReference type="InterPro" id="IPR011576">
    <property type="entry name" value="Pyridox_Oxase_N"/>
</dbReference>
<dbReference type="Proteomes" id="UP000320176">
    <property type="component" value="Unassembled WGS sequence"/>
</dbReference>